<organism evidence="1 2">
    <name type="scientific">Leptospira ognonensis</name>
    <dbReference type="NCBI Taxonomy" id="2484945"/>
    <lineage>
        <taxon>Bacteria</taxon>
        <taxon>Pseudomonadati</taxon>
        <taxon>Spirochaetota</taxon>
        <taxon>Spirochaetia</taxon>
        <taxon>Leptospirales</taxon>
        <taxon>Leptospiraceae</taxon>
        <taxon>Leptospira</taxon>
    </lineage>
</organism>
<gene>
    <name evidence="1" type="ORF">EHQ58_01075</name>
</gene>
<comment type="caution">
    <text evidence="1">The sequence shown here is derived from an EMBL/GenBank/DDBJ whole genome shotgun (WGS) entry which is preliminary data.</text>
</comment>
<reference evidence="1" key="1">
    <citation type="journal article" date="2019" name="PLoS Negl. Trop. Dis.">
        <title>Revisiting the worldwide diversity of Leptospira species in the environment.</title>
        <authorList>
            <person name="Vincent A.T."/>
            <person name="Schiettekatte O."/>
            <person name="Bourhy P."/>
            <person name="Veyrier F.J."/>
            <person name="Picardeau M."/>
        </authorList>
    </citation>
    <scope>NUCLEOTIDE SEQUENCE [LARGE SCALE GENOMIC DNA]</scope>
    <source>
        <strain evidence="1">201702476</strain>
    </source>
</reference>
<dbReference type="PANTHER" id="PTHR41339:SF1">
    <property type="entry name" value="SECRETED PROTEIN"/>
    <property type="match status" value="1"/>
</dbReference>
<evidence type="ECO:0008006" key="3">
    <source>
        <dbReference type="Google" id="ProtNLM"/>
    </source>
</evidence>
<proteinExistence type="predicted"/>
<name>A0A4R9KD48_9LEPT</name>
<dbReference type="Proteomes" id="UP000297693">
    <property type="component" value="Unassembled WGS sequence"/>
</dbReference>
<dbReference type="OrthoDB" id="318778at2"/>
<evidence type="ECO:0000313" key="1">
    <source>
        <dbReference type="EMBL" id="TGL63073.1"/>
    </source>
</evidence>
<dbReference type="AlphaFoldDB" id="A0A4R9KD48"/>
<dbReference type="RefSeq" id="WP_135621494.1">
    <property type="nucleotide sequence ID" value="NZ_RQGD01000005.1"/>
</dbReference>
<sequence>MKGIFKKGLIAASIAALSLTTIDCKKDKKDDSGLLLAALYFLNQTEYTVTMTASLLDSSGIAVRDGKVSLTAGATDVLVAGQTSLSDFTACETNAPVTTSNQKTTNGLDGEFVLNFKVNAITGTFNLTALGSTGASPTVGTCDNVAALDPSTFTDAIGTAVMTLNINEADLTNKNQATITASGFTINIKSLVVVKKGTYNLVSPTTGENVCDGKLVTGTPEVLTGDITSAKTISNSAILSGTVTVKSGGSLTISPGAVIFGNRGSSLFIQDGGSVNATGTAAAPICFTSAQNPGSRYPSDWGGIVIIGNGSATRSSNTEGTTPQSYPRTTNATLTLKYAIVEFAGNEVAPGDELNGVSSYAATTASNYSYVQIHRGLDDGFEWWGGNVAGDHLLVSGGLDDDFDMDEGFSGTLSTLIGVKYPTTCGGSPSTDPHGMEMDGSDTSGAARSFYTNPTVSKFTLIGADITGGYGQRYREGMTGTFTNGLIWNFNTGNVLCNNNSGGGANTNPTTSTLFGTSGKSSTIGSQCTNTAVTASITALPITSLGNITSDSCGFSASKPDFTTLSSAPATGAGASADGKWWADWTVYRAR</sequence>
<protein>
    <recommendedName>
        <fullName evidence="3">Cell shape-determining protein MreB</fullName>
    </recommendedName>
</protein>
<dbReference type="EMBL" id="RQGD01000005">
    <property type="protein sequence ID" value="TGL63073.1"/>
    <property type="molecule type" value="Genomic_DNA"/>
</dbReference>
<dbReference type="PANTHER" id="PTHR41339">
    <property type="entry name" value="LIPL48"/>
    <property type="match status" value="1"/>
</dbReference>
<keyword evidence="2" id="KW-1185">Reference proteome</keyword>
<accession>A0A4R9KD48</accession>
<evidence type="ECO:0000313" key="2">
    <source>
        <dbReference type="Proteomes" id="UP000297693"/>
    </source>
</evidence>